<evidence type="ECO:0000313" key="3">
    <source>
        <dbReference type="Proteomes" id="UP001516464"/>
    </source>
</evidence>
<accession>A0ABQ7HWN9</accession>
<protein>
    <submittedName>
        <fullName evidence="2">Uncharacterized protein</fullName>
    </submittedName>
</protein>
<keyword evidence="1" id="KW-0175">Coiled coil</keyword>
<proteinExistence type="predicted"/>
<reference evidence="2 3" key="1">
    <citation type="submission" date="2019-01" db="EMBL/GenBank/DDBJ databases">
        <title>Genomes sequencing and comparative genomics of infectious freshwater microsporidia, Cucumispora dikerogammari and Thelohania contejeani.</title>
        <authorList>
            <person name="Cormier A."/>
            <person name="Giraud I."/>
            <person name="Wattier R."/>
            <person name="Teixeira M."/>
            <person name="Grandjean F."/>
            <person name="Rigaud T."/>
            <person name="Cordaux R."/>
        </authorList>
    </citation>
    <scope>NUCLEOTIDE SEQUENCE [LARGE SCALE GENOMIC DNA]</scope>
    <source>
        <strain evidence="2">T1</strain>
        <tissue evidence="2">Spores</tissue>
    </source>
</reference>
<evidence type="ECO:0000313" key="2">
    <source>
        <dbReference type="EMBL" id="KAF7682585.1"/>
    </source>
</evidence>
<dbReference type="Proteomes" id="UP001516464">
    <property type="component" value="Unassembled WGS sequence"/>
</dbReference>
<organism evidence="2 3">
    <name type="scientific">Astathelohania contejeani</name>
    <dbReference type="NCBI Taxonomy" id="164912"/>
    <lineage>
        <taxon>Eukaryota</taxon>
        <taxon>Fungi</taxon>
        <taxon>Fungi incertae sedis</taxon>
        <taxon>Microsporidia</taxon>
        <taxon>Astathelohaniidae</taxon>
        <taxon>Astathelohania</taxon>
    </lineage>
</organism>
<evidence type="ECO:0000256" key="1">
    <source>
        <dbReference type="SAM" id="Coils"/>
    </source>
</evidence>
<feature type="coiled-coil region" evidence="1">
    <location>
        <begin position="8"/>
        <end position="74"/>
    </location>
</feature>
<keyword evidence="3" id="KW-1185">Reference proteome</keyword>
<sequence>MDPSKISNDELKEQNHRLLGELSIVRQKLKKLEQINQTLLNEQKERYVNSLNQTAELKRELKMLKVQAQIKKNQQCSGVQMFKSNSQWLLEKLGIGETLLPFEYKRLKAMHDYFYTEFSKLFNSENLIIELKKKYNQLENFIDFVKFYILFYSVRSVFEEFIFLLLQEYGLYRDPDEYIEHILMWTPLDWFITHLENKEFKRVLKQVLRYKKNYFFYIRIGKERPFLLNMLLDDMELVNILKPNDRISKEMCDIICDNMIKNFINENTIEYIYKNKNSL</sequence>
<name>A0ABQ7HWN9_9MICR</name>
<gene>
    <name evidence="2" type="ORF">TCON_2192</name>
</gene>
<comment type="caution">
    <text evidence="2">The sequence shown here is derived from an EMBL/GenBank/DDBJ whole genome shotgun (WGS) entry which is preliminary data.</text>
</comment>
<dbReference type="EMBL" id="SBIQ01000218">
    <property type="protein sequence ID" value="KAF7682585.1"/>
    <property type="molecule type" value="Genomic_DNA"/>
</dbReference>